<dbReference type="GO" id="GO:0006950">
    <property type="term" value="P:response to stress"/>
    <property type="evidence" value="ECO:0007669"/>
    <property type="project" value="TreeGrafter"/>
</dbReference>
<dbReference type="GO" id="GO:0003677">
    <property type="term" value="F:DNA binding"/>
    <property type="evidence" value="ECO:0007669"/>
    <property type="project" value="UniProtKB-KW"/>
</dbReference>
<dbReference type="PANTHER" id="PTHR33164">
    <property type="entry name" value="TRANSCRIPTIONAL REGULATOR, MARR FAMILY"/>
    <property type="match status" value="1"/>
</dbReference>
<comment type="caution">
    <text evidence="5">The sequence shown here is derived from an EMBL/GenBank/DDBJ whole genome shotgun (WGS) entry which is preliminary data.</text>
</comment>
<dbReference type="GO" id="GO:0003700">
    <property type="term" value="F:DNA-binding transcription factor activity"/>
    <property type="evidence" value="ECO:0007669"/>
    <property type="project" value="InterPro"/>
</dbReference>
<evidence type="ECO:0000259" key="4">
    <source>
        <dbReference type="PROSITE" id="PS50995"/>
    </source>
</evidence>
<dbReference type="AlphaFoldDB" id="A0A9X4RFD1"/>
<evidence type="ECO:0000256" key="3">
    <source>
        <dbReference type="ARBA" id="ARBA00023163"/>
    </source>
</evidence>
<evidence type="ECO:0000256" key="1">
    <source>
        <dbReference type="ARBA" id="ARBA00023015"/>
    </source>
</evidence>
<proteinExistence type="predicted"/>
<accession>A0A9X4RFD1</accession>
<dbReference type="PROSITE" id="PS50995">
    <property type="entry name" value="HTH_MARR_2"/>
    <property type="match status" value="1"/>
</dbReference>
<dbReference type="InterPro" id="IPR039422">
    <property type="entry name" value="MarR/SlyA-like"/>
</dbReference>
<dbReference type="InterPro" id="IPR036388">
    <property type="entry name" value="WH-like_DNA-bd_sf"/>
</dbReference>
<dbReference type="InterPro" id="IPR000835">
    <property type="entry name" value="HTH_MarR-typ"/>
</dbReference>
<dbReference type="SMART" id="SM00347">
    <property type="entry name" value="HTH_MARR"/>
    <property type="match status" value="1"/>
</dbReference>
<protein>
    <submittedName>
        <fullName evidence="5">MarR family transcriptional regulator</fullName>
    </submittedName>
</protein>
<evidence type="ECO:0000313" key="6">
    <source>
        <dbReference type="Proteomes" id="UP001152755"/>
    </source>
</evidence>
<dbReference type="InterPro" id="IPR036390">
    <property type="entry name" value="WH_DNA-bd_sf"/>
</dbReference>
<organism evidence="5 6">
    <name type="scientific">Speluncibacter jeojiensis</name>
    <dbReference type="NCBI Taxonomy" id="2710754"/>
    <lineage>
        <taxon>Bacteria</taxon>
        <taxon>Bacillati</taxon>
        <taxon>Actinomycetota</taxon>
        <taxon>Actinomycetes</taxon>
        <taxon>Mycobacteriales</taxon>
        <taxon>Speluncibacteraceae</taxon>
        <taxon>Speluncibacter</taxon>
    </lineage>
</organism>
<dbReference type="InterPro" id="IPR023187">
    <property type="entry name" value="Tscrpt_reg_MarR-type_CS"/>
</dbReference>
<name>A0A9X4RFD1_9ACTN</name>
<dbReference type="Gene3D" id="1.10.10.10">
    <property type="entry name" value="Winged helix-like DNA-binding domain superfamily/Winged helix DNA-binding domain"/>
    <property type="match status" value="1"/>
</dbReference>
<keyword evidence="2" id="KW-0238">DNA-binding</keyword>
<keyword evidence="6" id="KW-1185">Reference proteome</keyword>
<feature type="domain" description="HTH marR-type" evidence="4">
    <location>
        <begin position="17"/>
        <end position="151"/>
    </location>
</feature>
<evidence type="ECO:0000256" key="2">
    <source>
        <dbReference type="ARBA" id="ARBA00023125"/>
    </source>
</evidence>
<dbReference type="Pfam" id="PF12802">
    <property type="entry name" value="MarR_2"/>
    <property type="match status" value="1"/>
</dbReference>
<keyword evidence="1" id="KW-0805">Transcription regulation</keyword>
<reference evidence="5" key="1">
    <citation type="submission" date="2022-08" db="EMBL/GenBank/DDBJ databases">
        <title>Genome analysis of Corynebacteriales strain.</title>
        <authorList>
            <person name="Lee S.D."/>
        </authorList>
    </citation>
    <scope>NUCLEOTIDE SEQUENCE</scope>
    <source>
        <strain evidence="5">D3-21</strain>
    </source>
</reference>
<gene>
    <name evidence="5" type="ORF">NVS88_20285</name>
</gene>
<evidence type="ECO:0000313" key="5">
    <source>
        <dbReference type="EMBL" id="MDG3016895.1"/>
    </source>
</evidence>
<dbReference type="SUPFAM" id="SSF46785">
    <property type="entry name" value="Winged helix' DNA-binding domain"/>
    <property type="match status" value="1"/>
</dbReference>
<dbReference type="PANTHER" id="PTHR33164:SF57">
    <property type="entry name" value="MARR-FAMILY TRANSCRIPTIONAL REGULATOR"/>
    <property type="match status" value="1"/>
</dbReference>
<dbReference type="PROSITE" id="PS01117">
    <property type="entry name" value="HTH_MARR_1"/>
    <property type="match status" value="1"/>
</dbReference>
<dbReference type="EMBL" id="JANRHA010000019">
    <property type="protein sequence ID" value="MDG3016895.1"/>
    <property type="molecule type" value="Genomic_DNA"/>
</dbReference>
<dbReference type="RefSeq" id="WP_277830321.1">
    <property type="nucleotide sequence ID" value="NZ_JAAIVF010000001.1"/>
</dbReference>
<dbReference type="Proteomes" id="UP001152755">
    <property type="component" value="Unassembled WGS sequence"/>
</dbReference>
<keyword evidence="3" id="KW-0804">Transcription</keyword>
<sequence length="183" mass="20332">MTADVRVASEPGIEPYADELANQLGRMQRVRERTMHQLGSRGPGGLDLAAFRCLFALIEQGPMRSGALAEAVLSDPSTVSRHVAQLVQLGHLERLADPEDGRASVIAVTQDGRRAAAEMRHRRNARFSQVIEHWSMEDRDALLRLLTQLIDDQERVRLVRAAECAKDAPDRTGSADTSLREQR</sequence>